<evidence type="ECO:0000256" key="5">
    <source>
        <dbReference type="ARBA" id="ARBA00023194"/>
    </source>
</evidence>
<feature type="domain" description="Carrier" evidence="6">
    <location>
        <begin position="987"/>
        <end position="1062"/>
    </location>
</feature>
<dbReference type="Gene3D" id="3.40.50.980">
    <property type="match status" value="4"/>
</dbReference>
<dbReference type="InterPro" id="IPR045851">
    <property type="entry name" value="AMP-bd_C_sf"/>
</dbReference>
<dbReference type="NCBIfam" id="TIGR01720">
    <property type="entry name" value="NRPS-para261"/>
    <property type="match status" value="1"/>
</dbReference>
<protein>
    <submittedName>
        <fullName evidence="7">Amino acid adenylation domain-containing protein</fullName>
    </submittedName>
</protein>
<dbReference type="InterPro" id="IPR009081">
    <property type="entry name" value="PP-bd_ACP"/>
</dbReference>
<dbReference type="PROSITE" id="PS50075">
    <property type="entry name" value="CARRIER"/>
    <property type="match status" value="2"/>
</dbReference>
<dbReference type="CDD" id="cd19531">
    <property type="entry name" value="LCL_NRPS-like"/>
    <property type="match status" value="2"/>
</dbReference>
<dbReference type="SUPFAM" id="SSF52777">
    <property type="entry name" value="CoA-dependent acyltransferases"/>
    <property type="match status" value="6"/>
</dbReference>
<dbReference type="SMART" id="SM00823">
    <property type="entry name" value="PKS_PP"/>
    <property type="match status" value="2"/>
</dbReference>
<proteinExistence type="predicted"/>
<dbReference type="InterPro" id="IPR001242">
    <property type="entry name" value="Condensation_dom"/>
</dbReference>
<dbReference type="PANTHER" id="PTHR45527:SF14">
    <property type="entry name" value="PLIPASTATIN SYNTHASE SUBUNIT B"/>
    <property type="match status" value="1"/>
</dbReference>
<keyword evidence="2" id="KW-0596">Phosphopantetheine</keyword>
<dbReference type="Gene3D" id="1.10.1200.10">
    <property type="entry name" value="ACP-like"/>
    <property type="match status" value="2"/>
</dbReference>
<dbReference type="NCBIfam" id="NF003417">
    <property type="entry name" value="PRK04813.1"/>
    <property type="match status" value="2"/>
</dbReference>
<dbReference type="Gene3D" id="2.30.38.10">
    <property type="entry name" value="Luciferase, Domain 3"/>
    <property type="match status" value="2"/>
</dbReference>
<dbReference type="InterPro" id="IPR023213">
    <property type="entry name" value="CAT-like_dom_sf"/>
</dbReference>
<comment type="cofactor">
    <cofactor evidence="1">
        <name>pantetheine 4'-phosphate</name>
        <dbReference type="ChEBI" id="CHEBI:47942"/>
    </cofactor>
</comment>
<dbReference type="Pfam" id="PF00668">
    <property type="entry name" value="Condensation"/>
    <property type="match status" value="3"/>
</dbReference>
<sequence>MFTPTSEEVFIFPLSFAQERLWFLYQLDPKNTSYNISSALQLDGQLNIAALERAIQEIQQRHEVLRTTFKVIDGVPFQVIAFAATLSLPILKLDQMAPEEQFAWVECQITEEARKPFDLSTDSLLRVNLLKLAEHSHVLQITVHHIIADVWSIGIFIQELTALYEAFCQRKLSPLPELPIQYADFAQWQRQWLSGEVLESQLNYWKQQLAGAPALLELPTDRNRPAVQTGRGSSETFELSAELTQQIKHLSQLSGSTLFMTLLAAFSLLLSRYSHQEDIVVGSVIANRNRQEIEPVIGFFVNTLVLRTNLEGNPSFGELLQRVRQMTLDAYAHQDLPFEQLVEVLQPKRSLSHHPLFQVMFVLQNAPIKTLELPGLTLKPLEQKRSIAKFDLTLTMQEIESKLVGTWEYNSDLFEAQTVHRMMGHFQTLCQAIANNPEQPVSQLPLLTEVERHQLLVEWNQTAADYPQDKCIHQLFEEQVERSPDSVAVVFEDCTLTYRELNSRANQLAHYLQTLGVEAEVLVGICVERSLEMVIGLLGILKAGGAYVPLEPEYPLERLAFILQDTQVPILLTEQHLIKNLPQHQTRVVCLDTDWEDIATQSQQNLMSECTTQDLAYIIYTSGSTGQPKGVLVNHSNVVRLFAATQTWYNFNQQDVFSLFHSIAFDFSVWELWGALVHGGRLVIVPYWLSRSPEDFYKLLSQQQVTVLNQTPSAFRQLIQVEESLETANQLSLRLVIFGGEALELQSLRPWFERHGDQFPQLVNMYGITETTVHVTYRPLTMADLEMASKSFIGRPIPDLQVYLLDQYGQPVPIGVKGEMYIGGAGVAQGYLNRPELTAQRFIPNSFSEKPNARLYKSGDLARYLPNKDIEYLGRIDHQVKIRGFRIELGEIEAVLGEHPHVREVVVIVHEDVLSNKRLVAYLVAKEQSEPSISEIRHFLKQKLPEYMVPSAFVLLEALPLTPNGKVDRQALSAPESELGQNEDLVAPRTPTEEIIANIFASVLGLQQVGIYNNFFELGGHSLLATQVISRLREAFQVEIPLRTLFEAPTVAELDQALCALRQTASGLVVANIKPFARNTEPLPLSWAQERLWFLDQLEGSNSTYNIFAALEITGQFNIVALEIALSELVRRHEVLRTTFVTVNGTAVQAIAPPTPMTIPVIDLGLTNASEARSLPTVEQTTQVKRLVTEEAERPFDLATGPLLRVTILQLGENSYVLLVTMHHIISDGWSIEIFIQELSTLYQTSSPLPELPIQYADFAQWQRQWLSGEVLDSQLNYWKQQLAGAPALLELPTDRNRPAVQTGRGSSETFELSAELTQQIKHLSQLSGSTLFMTLLAAFSLLLSRYSHQEDIVVGSPIANRNRQEIEPVIGFFVNTLVLRTNLEGNPSFRQLLQRVRQMTLDAYAHQDLPFEHLVEVLQPERSLSHHPLFQVMFALQNAPIKTLELPGLTLKPLEQKRSIAKFDLTLTMQEIESKLVGTWEYNSDLFEADTIRRMMGHFQTLCSAIANNPEQPVSQLPLLSASERHHLLVEWNQTSADYPQDKCIHQLFEEQVEHTPDNIAVVYEQQQLTYRELNTRANQLAHHLQKLGVAPDVLVGICVERSLEMVVGLLGILKAGGAYVPIDPMYPKEWIALLLEDSQPPVLLTQRRLLEILPKYQGQTICLDADYEIIAQNSQVNPVSNVKIENLAYVIYTSGSTGKPKGVMLTHRAICNHMLWMQTDFPLTETDKVLQKTPFSFDASAWEFYLPLLAGAQLVMARPGGHQDSDRLIQTIVEQKITTLQLVPTLLRMLLENDKFANCQSLRNVFCGGEPLTVELQERFFAHLNAELHNLYGPTETCIDATYWTCKRGLNQQIVPIGRPIANAQAYILDKQLQLIPVGAIGELHIGGAGLGKGYLNRPELTAQKFILNPHSKKAARLYKTGDLARYLPNGEIEYVGRIDHQVKIRGFRIELGEVEALLSQHPAVRETVVVVRSDSADSQRLVAYVVPHTKQTLTITELRNFLESKLPNYMVPQAFVMLEALPLTPNGKVDRKALPAPERIRPELEKAFIEPQTTVEKQLAAIWTQVLGLEKIGINDNFFELGGDSILSLQIISKANLAGLHLTPKQLFQHQTIAQLAAVAGTTKSIQAEQGAVTGLLPLTPIQHWFFAQQQPDPHHWNQAVLLEVKQTIDPVVLEQVVRSLQKHHDVLRLRFIPQEFGTQGIFASFDDVVPITHSDLSTLPKEEQAAAITAIATKLQASLNLSTKPLFQIALFDLGSDEPNRLFWVIHHLVVDGVSWRILIEDFQTVYWQLCQGKTIQLPPKTTSFQQWSHCLQEYANSSLELRSELDYWLTTAGQTVKPIPRDFSHGDNTQATACQVSVSLGVEETQVLLQQVPAVYQTQINDILLTALTQTFAQWTGENSLLLDLEGHGREELFEDVDLSRTVGWFTSIFPVNLSLENPKVPGKALMAIKEQLRAIPNRGIGYGVLHYLSKEEEITEQLSSLPQAEVIFNYLGQFDQVLPESSLFSLAQESIGSAQSLNSKRSHLLEINSSITQGRLQVKWTYSEKLHRQTTVEALAHGFIEALRSLIAHCQSPNAGSFTPSDFAEFEQSQWNQADLDAITQAIEGM</sequence>
<dbReference type="InterPro" id="IPR036736">
    <property type="entry name" value="ACP-like_sf"/>
</dbReference>
<dbReference type="PROSITE" id="PS00012">
    <property type="entry name" value="PHOSPHOPANTETHEINE"/>
    <property type="match status" value="2"/>
</dbReference>
<dbReference type="SUPFAM" id="SSF56801">
    <property type="entry name" value="Acetyl-CoA synthetase-like"/>
    <property type="match status" value="2"/>
</dbReference>
<gene>
    <name evidence="7" type="ORF">OGM63_00350</name>
</gene>
<dbReference type="RefSeq" id="WP_263743504.1">
    <property type="nucleotide sequence ID" value="NZ_JAOWRF010000002.1"/>
</dbReference>
<keyword evidence="4" id="KW-0677">Repeat</keyword>
<dbReference type="InterPro" id="IPR020806">
    <property type="entry name" value="PKS_PP-bd"/>
</dbReference>
<dbReference type="NCBIfam" id="TIGR01733">
    <property type="entry name" value="AA-adenyl-dom"/>
    <property type="match status" value="2"/>
</dbReference>
<comment type="caution">
    <text evidence="7">The sequence shown here is derived from an EMBL/GenBank/DDBJ whole genome shotgun (WGS) entry which is preliminary data.</text>
</comment>
<dbReference type="InterPro" id="IPR010071">
    <property type="entry name" value="AA_adenyl_dom"/>
</dbReference>
<dbReference type="SUPFAM" id="SSF47336">
    <property type="entry name" value="ACP-like"/>
    <property type="match status" value="2"/>
</dbReference>
<dbReference type="Gene3D" id="3.30.559.30">
    <property type="entry name" value="Nonribosomal peptide synthetase, condensation domain"/>
    <property type="match status" value="3"/>
</dbReference>
<dbReference type="Pfam" id="PF00550">
    <property type="entry name" value="PP-binding"/>
    <property type="match status" value="2"/>
</dbReference>
<feature type="domain" description="Carrier" evidence="6">
    <location>
        <begin position="2053"/>
        <end position="2127"/>
    </location>
</feature>
<dbReference type="Proteomes" id="UP001526143">
    <property type="component" value="Unassembled WGS sequence"/>
</dbReference>
<organism evidence="7 8">
    <name type="scientific">Plectonema radiosum NIES-515</name>
    <dbReference type="NCBI Taxonomy" id="2986073"/>
    <lineage>
        <taxon>Bacteria</taxon>
        <taxon>Bacillati</taxon>
        <taxon>Cyanobacteriota</taxon>
        <taxon>Cyanophyceae</taxon>
        <taxon>Oscillatoriophycideae</taxon>
        <taxon>Oscillatoriales</taxon>
        <taxon>Microcoleaceae</taxon>
        <taxon>Plectonema</taxon>
    </lineage>
</organism>
<dbReference type="InterPro" id="IPR025110">
    <property type="entry name" value="AMP-bd_C"/>
</dbReference>
<dbReference type="InterPro" id="IPR000873">
    <property type="entry name" value="AMP-dep_synth/lig_dom"/>
</dbReference>
<accession>A0ABT3AS94</accession>
<dbReference type="EMBL" id="JAOWRF010000002">
    <property type="protein sequence ID" value="MCV3211987.1"/>
    <property type="molecule type" value="Genomic_DNA"/>
</dbReference>
<evidence type="ECO:0000256" key="1">
    <source>
        <dbReference type="ARBA" id="ARBA00001957"/>
    </source>
</evidence>
<dbReference type="Gene3D" id="3.30.559.10">
    <property type="entry name" value="Chloramphenicol acetyltransferase-like domain"/>
    <property type="match status" value="3"/>
</dbReference>
<dbReference type="InterPro" id="IPR010060">
    <property type="entry name" value="NRPS_synth"/>
</dbReference>
<evidence type="ECO:0000256" key="2">
    <source>
        <dbReference type="ARBA" id="ARBA00022450"/>
    </source>
</evidence>
<evidence type="ECO:0000313" key="7">
    <source>
        <dbReference type="EMBL" id="MCV3211987.1"/>
    </source>
</evidence>
<dbReference type="Gene3D" id="3.30.300.30">
    <property type="match status" value="2"/>
</dbReference>
<evidence type="ECO:0000313" key="8">
    <source>
        <dbReference type="Proteomes" id="UP001526143"/>
    </source>
</evidence>
<reference evidence="7 8" key="1">
    <citation type="submission" date="2022-10" db="EMBL/GenBank/DDBJ databases">
        <title>Identification of biosynthetic pathway for the production of the potent trypsin inhibitor radiosumin.</title>
        <authorList>
            <person name="Fewer D.P."/>
            <person name="Delbaje E."/>
            <person name="Ouyang X."/>
            <person name="Agostino P.D."/>
            <person name="Wahlsten M."/>
            <person name="Jokela J."/>
            <person name="Permi P."/>
            <person name="Haapaniemi E."/>
            <person name="Koistinen H."/>
        </authorList>
    </citation>
    <scope>NUCLEOTIDE SEQUENCE [LARGE SCALE GENOMIC DNA]</scope>
    <source>
        <strain evidence="7 8">NIES-515</strain>
    </source>
</reference>
<name>A0ABT3AS94_9CYAN</name>
<evidence type="ECO:0000256" key="3">
    <source>
        <dbReference type="ARBA" id="ARBA00022553"/>
    </source>
</evidence>
<dbReference type="CDD" id="cd05930">
    <property type="entry name" value="A_NRPS"/>
    <property type="match status" value="1"/>
</dbReference>
<dbReference type="PANTHER" id="PTHR45527">
    <property type="entry name" value="NONRIBOSOMAL PEPTIDE SYNTHETASE"/>
    <property type="match status" value="1"/>
</dbReference>
<dbReference type="InterPro" id="IPR006162">
    <property type="entry name" value="Ppantetheine_attach_site"/>
</dbReference>
<dbReference type="CDD" id="cd19534">
    <property type="entry name" value="E_NRPS"/>
    <property type="match status" value="1"/>
</dbReference>
<keyword evidence="5" id="KW-0045">Antibiotic biosynthesis</keyword>
<evidence type="ECO:0000259" key="6">
    <source>
        <dbReference type="PROSITE" id="PS50075"/>
    </source>
</evidence>
<dbReference type="Pfam" id="PF13193">
    <property type="entry name" value="AMP-binding_C"/>
    <property type="match status" value="2"/>
</dbReference>
<dbReference type="CDD" id="cd17643">
    <property type="entry name" value="A_NRPS_Cytc1-like"/>
    <property type="match status" value="1"/>
</dbReference>
<dbReference type="InterPro" id="IPR020845">
    <property type="entry name" value="AMP-binding_CS"/>
</dbReference>
<evidence type="ECO:0000256" key="4">
    <source>
        <dbReference type="ARBA" id="ARBA00022737"/>
    </source>
</evidence>
<keyword evidence="3" id="KW-0597">Phosphoprotein</keyword>
<dbReference type="Pfam" id="PF00501">
    <property type="entry name" value="AMP-binding"/>
    <property type="match status" value="2"/>
</dbReference>
<keyword evidence="8" id="KW-1185">Reference proteome</keyword>
<dbReference type="PROSITE" id="PS00455">
    <property type="entry name" value="AMP_BINDING"/>
    <property type="match status" value="2"/>
</dbReference>